<accession>A0AAN7JR56</accession>
<dbReference type="EMBL" id="JAXIOK010000017">
    <property type="protein sequence ID" value="KAK4751612.1"/>
    <property type="molecule type" value="Genomic_DNA"/>
</dbReference>
<comment type="caution">
    <text evidence="1">The sequence shown here is derived from an EMBL/GenBank/DDBJ whole genome shotgun (WGS) entry which is preliminary data.</text>
</comment>
<gene>
    <name evidence="1" type="ORF">SAY87_005094</name>
</gene>
<sequence>MNEEGSSSRSEDLREGTMREARRVCGEVLQQMKLYRTTLTQILYSDWDPEDGPPSDDDIDDLLLETETSLEEALASMEGLESEKMTTECMFTTFENLIPIAQLRREAEERVNDLISELTGKDESSVREHIQSVLGKTN</sequence>
<dbReference type="Proteomes" id="UP001345219">
    <property type="component" value="Chromosome 4"/>
</dbReference>
<name>A0AAN7JR56_9MYRT</name>
<dbReference type="AlphaFoldDB" id="A0AAN7JR56"/>
<proteinExistence type="predicted"/>
<organism evidence="1 2">
    <name type="scientific">Trapa incisa</name>
    <dbReference type="NCBI Taxonomy" id="236973"/>
    <lineage>
        <taxon>Eukaryota</taxon>
        <taxon>Viridiplantae</taxon>
        <taxon>Streptophyta</taxon>
        <taxon>Embryophyta</taxon>
        <taxon>Tracheophyta</taxon>
        <taxon>Spermatophyta</taxon>
        <taxon>Magnoliopsida</taxon>
        <taxon>eudicotyledons</taxon>
        <taxon>Gunneridae</taxon>
        <taxon>Pentapetalae</taxon>
        <taxon>rosids</taxon>
        <taxon>malvids</taxon>
        <taxon>Myrtales</taxon>
        <taxon>Lythraceae</taxon>
        <taxon>Trapa</taxon>
    </lineage>
</organism>
<evidence type="ECO:0000313" key="2">
    <source>
        <dbReference type="Proteomes" id="UP001345219"/>
    </source>
</evidence>
<reference evidence="1 2" key="1">
    <citation type="journal article" date="2023" name="Hortic Res">
        <title>Pangenome of water caltrop reveals structural variations and asymmetric subgenome divergence after allopolyploidization.</title>
        <authorList>
            <person name="Zhang X."/>
            <person name="Chen Y."/>
            <person name="Wang L."/>
            <person name="Yuan Y."/>
            <person name="Fang M."/>
            <person name="Shi L."/>
            <person name="Lu R."/>
            <person name="Comes H.P."/>
            <person name="Ma Y."/>
            <person name="Chen Y."/>
            <person name="Huang G."/>
            <person name="Zhou Y."/>
            <person name="Zheng Z."/>
            <person name="Qiu Y."/>
        </authorList>
    </citation>
    <scope>NUCLEOTIDE SEQUENCE [LARGE SCALE GENOMIC DNA]</scope>
    <source>
        <tissue evidence="1">Roots</tissue>
    </source>
</reference>
<keyword evidence="2" id="KW-1185">Reference proteome</keyword>
<protein>
    <submittedName>
        <fullName evidence="1">Uncharacterized protein</fullName>
    </submittedName>
</protein>
<evidence type="ECO:0000313" key="1">
    <source>
        <dbReference type="EMBL" id="KAK4751612.1"/>
    </source>
</evidence>